<gene>
    <name evidence="7" type="ORF">BST15_12060</name>
    <name evidence="6" type="ORF">WR43_16635</name>
</gene>
<dbReference type="PANTHER" id="PTHR30055:SF234">
    <property type="entry name" value="HTH-TYPE TRANSCRIPTIONAL REGULATOR BETI"/>
    <property type="match status" value="1"/>
</dbReference>
<evidence type="ECO:0000256" key="4">
    <source>
        <dbReference type="PROSITE-ProRule" id="PRU00335"/>
    </source>
</evidence>
<dbReference type="SUPFAM" id="SSF48498">
    <property type="entry name" value="Tetracyclin repressor-like, C-terminal domain"/>
    <property type="match status" value="1"/>
</dbReference>
<evidence type="ECO:0000313" key="8">
    <source>
        <dbReference type="Proteomes" id="UP000034416"/>
    </source>
</evidence>
<dbReference type="OrthoDB" id="9795011at2"/>
<evidence type="ECO:0000256" key="1">
    <source>
        <dbReference type="ARBA" id="ARBA00023015"/>
    </source>
</evidence>
<reference evidence="7 9" key="3">
    <citation type="submission" date="2016-12" db="EMBL/GenBank/DDBJ databases">
        <title>The new phylogeny of genus Mycobacterium.</title>
        <authorList>
            <person name="Tortoli E."/>
            <person name="Trovato A."/>
            <person name="Cirillo D.M."/>
        </authorList>
    </citation>
    <scope>NUCLEOTIDE SEQUENCE [LARGE SCALE GENOMIC DNA]</scope>
    <source>
        <strain evidence="7 9">DSM 44942</strain>
    </source>
</reference>
<evidence type="ECO:0000259" key="5">
    <source>
        <dbReference type="PROSITE" id="PS50977"/>
    </source>
</evidence>
<evidence type="ECO:0000313" key="6">
    <source>
        <dbReference type="EMBL" id="KKB97994.1"/>
    </source>
</evidence>
<dbReference type="InterPro" id="IPR050109">
    <property type="entry name" value="HTH-type_TetR-like_transc_reg"/>
</dbReference>
<feature type="DNA-binding region" description="H-T-H motif" evidence="4">
    <location>
        <begin position="38"/>
        <end position="57"/>
    </location>
</feature>
<dbReference type="EMBL" id="LASW01000093">
    <property type="protein sequence ID" value="KKB97994.1"/>
    <property type="molecule type" value="Genomic_DNA"/>
</dbReference>
<feature type="domain" description="HTH tetR-type" evidence="5">
    <location>
        <begin position="16"/>
        <end position="75"/>
    </location>
</feature>
<dbReference type="GO" id="GO:0000976">
    <property type="term" value="F:transcription cis-regulatory region binding"/>
    <property type="evidence" value="ECO:0007669"/>
    <property type="project" value="TreeGrafter"/>
</dbReference>
<reference evidence="6" key="2">
    <citation type="submission" date="2015-04" db="EMBL/GenBank/DDBJ databases">
        <title>Genome sequence of Mycobacterium arupense strain GUC1.</title>
        <authorList>
            <person name="Greninger A.L."/>
            <person name="Cunningham G."/>
            <person name="Chiu C.Y."/>
            <person name="Miller S."/>
        </authorList>
    </citation>
    <scope>NUCLEOTIDE SEQUENCE</scope>
    <source>
        <strain evidence="6">GUC1</strain>
    </source>
</reference>
<evidence type="ECO:0000313" key="9">
    <source>
        <dbReference type="Proteomes" id="UP000192327"/>
    </source>
</evidence>
<keyword evidence="3" id="KW-0804">Transcription</keyword>
<keyword evidence="2 4" id="KW-0238">DNA-binding</keyword>
<dbReference type="EMBL" id="MVHH01000022">
    <property type="protein sequence ID" value="OQZ96622.1"/>
    <property type="molecule type" value="Genomic_DNA"/>
</dbReference>
<protein>
    <submittedName>
        <fullName evidence="6 7">Transcriptional regulator</fullName>
    </submittedName>
</protein>
<dbReference type="Gene3D" id="1.10.357.10">
    <property type="entry name" value="Tetracycline Repressor, domain 2"/>
    <property type="match status" value="1"/>
</dbReference>
<keyword evidence="1" id="KW-0805">Transcription regulation</keyword>
<sequence>MNADDTPNRPLRKDAARNRQRIVESARELFATRGLEPNLNDVAHHAGVGVGTVYRRFSSKDELLEAIFEDGLNQLIGFAETALRQPHSWDGLAWYVEQMCEILATDRGLREIAFSKCYGGERVIAAQDRLIPVIKELVERARADGHLRPEMSSTDMPILGLLAGTVSEFAGHVDEQLWRRYVAILLDGMRYRSDHVTLPVAALDDDGVECAMQTWEPAGPCADRNRG</sequence>
<dbReference type="InterPro" id="IPR001647">
    <property type="entry name" value="HTH_TetR"/>
</dbReference>
<dbReference type="PANTHER" id="PTHR30055">
    <property type="entry name" value="HTH-TYPE TRANSCRIPTIONAL REGULATOR RUTR"/>
    <property type="match status" value="1"/>
</dbReference>
<dbReference type="InterPro" id="IPR009057">
    <property type="entry name" value="Homeodomain-like_sf"/>
</dbReference>
<name>A0A0F5MTR5_9MYCO</name>
<dbReference type="AlphaFoldDB" id="A0A0F5MTR5"/>
<dbReference type="SUPFAM" id="SSF46689">
    <property type="entry name" value="Homeodomain-like"/>
    <property type="match status" value="1"/>
</dbReference>
<dbReference type="InterPro" id="IPR036271">
    <property type="entry name" value="Tet_transcr_reg_TetR-rel_C_sf"/>
</dbReference>
<dbReference type="GO" id="GO:0003700">
    <property type="term" value="F:DNA-binding transcription factor activity"/>
    <property type="evidence" value="ECO:0007669"/>
    <property type="project" value="TreeGrafter"/>
</dbReference>
<dbReference type="RefSeq" id="WP_046190707.1">
    <property type="nucleotide sequence ID" value="NZ_JACKUJ010000009.1"/>
</dbReference>
<accession>A0A0F5MTR5</accession>
<reference evidence="8" key="1">
    <citation type="submission" date="2015-04" db="EMBL/GenBank/DDBJ databases">
        <title>Genome sequence of Mycobacterium arupense GUC1.</title>
        <authorList>
            <person name="Greninger A.L."/>
            <person name="Cunningham G."/>
            <person name="Chiu C.Y."/>
            <person name="Miller S."/>
        </authorList>
    </citation>
    <scope>NUCLEOTIDE SEQUENCE [LARGE SCALE GENOMIC DNA]</scope>
    <source>
        <strain evidence="8">GUC1</strain>
    </source>
</reference>
<evidence type="ECO:0000313" key="7">
    <source>
        <dbReference type="EMBL" id="OQZ96622.1"/>
    </source>
</evidence>
<organism evidence="6 8">
    <name type="scientific">Mycolicibacter arupensis</name>
    <dbReference type="NCBI Taxonomy" id="342002"/>
    <lineage>
        <taxon>Bacteria</taxon>
        <taxon>Bacillati</taxon>
        <taxon>Actinomycetota</taxon>
        <taxon>Actinomycetes</taxon>
        <taxon>Mycobacteriales</taxon>
        <taxon>Mycobacteriaceae</taxon>
        <taxon>Mycolicibacter</taxon>
    </lineage>
</organism>
<comment type="caution">
    <text evidence="6">The sequence shown here is derived from an EMBL/GenBank/DDBJ whole genome shotgun (WGS) entry which is preliminary data.</text>
</comment>
<dbReference type="Pfam" id="PF00440">
    <property type="entry name" value="TetR_N"/>
    <property type="match status" value="1"/>
</dbReference>
<keyword evidence="9" id="KW-1185">Reference proteome</keyword>
<dbReference type="STRING" id="342002.BST15_12060"/>
<evidence type="ECO:0000256" key="2">
    <source>
        <dbReference type="ARBA" id="ARBA00023125"/>
    </source>
</evidence>
<dbReference type="PROSITE" id="PS50977">
    <property type="entry name" value="HTH_TETR_2"/>
    <property type="match status" value="1"/>
</dbReference>
<dbReference type="PRINTS" id="PR00455">
    <property type="entry name" value="HTHTETR"/>
</dbReference>
<dbReference type="Proteomes" id="UP000192327">
    <property type="component" value="Unassembled WGS sequence"/>
</dbReference>
<dbReference type="Proteomes" id="UP000034416">
    <property type="component" value="Unassembled WGS sequence"/>
</dbReference>
<proteinExistence type="predicted"/>
<evidence type="ECO:0000256" key="3">
    <source>
        <dbReference type="ARBA" id="ARBA00023163"/>
    </source>
</evidence>
<dbReference type="PATRIC" id="fig|342002.3.peg.3840"/>